<keyword evidence="1" id="KW-0472">Membrane</keyword>
<dbReference type="HOGENOM" id="CLU_1145223_0_0_2"/>
<evidence type="ECO:0000313" key="3">
    <source>
        <dbReference type="Proteomes" id="UP000010866"/>
    </source>
</evidence>
<dbReference type="OrthoDB" id="125201at2157"/>
<accession>L0KWN6</accession>
<dbReference type="RefSeq" id="WP_015324282.1">
    <property type="nucleotide sequence ID" value="NC_019977.1"/>
</dbReference>
<dbReference type="GeneID" id="14408246"/>
<dbReference type="EMBL" id="CP003362">
    <property type="protein sequence ID" value="AGB49115.1"/>
    <property type="molecule type" value="Genomic_DNA"/>
</dbReference>
<protein>
    <submittedName>
        <fullName evidence="2">Uncharacterized protein</fullName>
    </submittedName>
</protein>
<gene>
    <name evidence="2" type="ordered locus">Metho_0872</name>
</gene>
<keyword evidence="1" id="KW-0812">Transmembrane</keyword>
<feature type="transmembrane region" description="Helical" evidence="1">
    <location>
        <begin position="212"/>
        <end position="231"/>
    </location>
</feature>
<dbReference type="STRING" id="867904.Metho_0872"/>
<dbReference type="KEGG" id="mhz:Metho_0872"/>
<reference evidence="3" key="1">
    <citation type="submission" date="2012-02" db="EMBL/GenBank/DDBJ databases">
        <title>Complete sequence of chromosome of Methanomethylovorans hollandica DSM 15978.</title>
        <authorList>
            <person name="Lucas S."/>
            <person name="Copeland A."/>
            <person name="Lapidus A."/>
            <person name="Glavina del Rio T."/>
            <person name="Dalin E."/>
            <person name="Tice H."/>
            <person name="Bruce D."/>
            <person name="Goodwin L."/>
            <person name="Pitluck S."/>
            <person name="Peters L."/>
            <person name="Mikhailova N."/>
            <person name="Held B."/>
            <person name="Kyrpides N."/>
            <person name="Mavromatis K."/>
            <person name="Ivanova N."/>
            <person name="Brettin T."/>
            <person name="Detter J.C."/>
            <person name="Han C."/>
            <person name="Larimer F."/>
            <person name="Land M."/>
            <person name="Hauser L."/>
            <person name="Markowitz V."/>
            <person name="Cheng J.-F."/>
            <person name="Hugenholtz P."/>
            <person name="Woyke T."/>
            <person name="Wu D."/>
            <person name="Spring S."/>
            <person name="Schroeder M."/>
            <person name="Brambilla E."/>
            <person name="Klenk H.-P."/>
            <person name="Eisen J.A."/>
        </authorList>
    </citation>
    <scope>NUCLEOTIDE SEQUENCE [LARGE SCALE GENOMIC DNA]</scope>
    <source>
        <strain evidence="3">DSM 15978 / NBRC 107637 / DMS1</strain>
    </source>
</reference>
<dbReference type="AlphaFoldDB" id="L0KWN6"/>
<evidence type="ECO:0000256" key="1">
    <source>
        <dbReference type="SAM" id="Phobius"/>
    </source>
</evidence>
<dbReference type="Proteomes" id="UP000010866">
    <property type="component" value="Chromosome"/>
</dbReference>
<keyword evidence="1" id="KW-1133">Transmembrane helix</keyword>
<sequence length="235" mass="26424" precursor="true">MKGSIFLIALLLLVSHAMAEAVYENDVLLEKNSVSLTIFETYNLTDASEFRASLDSDNDSQVTEPEVSSFKGSYLASRSPQFMEYVKVDDGNVTLYMDSVTMNLYNATGKVTQDPLYVSTTINYGLTPQLGADDHFIWVMGHPLIERMRIQLPKGAVLVSSNGLENMTTLETDPVLLEGKSGIRSFMADNRSTFEYATTVEFRDPYLYEHGYVLPFLLGVELLLIILVLHVRRKR</sequence>
<evidence type="ECO:0000313" key="2">
    <source>
        <dbReference type="EMBL" id="AGB49115.1"/>
    </source>
</evidence>
<name>L0KWN6_METHD</name>
<organism evidence="2 3">
    <name type="scientific">Methanomethylovorans hollandica (strain DSM 15978 / NBRC 107637 / DMS1)</name>
    <dbReference type="NCBI Taxonomy" id="867904"/>
    <lineage>
        <taxon>Archaea</taxon>
        <taxon>Methanobacteriati</taxon>
        <taxon>Methanobacteriota</taxon>
        <taxon>Stenosarchaea group</taxon>
        <taxon>Methanomicrobia</taxon>
        <taxon>Methanosarcinales</taxon>
        <taxon>Methanosarcinaceae</taxon>
        <taxon>Methanomethylovorans</taxon>
    </lineage>
</organism>
<keyword evidence="3" id="KW-1185">Reference proteome</keyword>
<proteinExistence type="predicted"/>